<organism evidence="2 3">
    <name type="scientific">Pseudomonas saponiphila</name>
    <dbReference type="NCBI Taxonomy" id="556534"/>
    <lineage>
        <taxon>Bacteria</taxon>
        <taxon>Pseudomonadati</taxon>
        <taxon>Pseudomonadota</taxon>
        <taxon>Gammaproteobacteria</taxon>
        <taxon>Pseudomonadales</taxon>
        <taxon>Pseudomonadaceae</taxon>
        <taxon>Pseudomonas</taxon>
    </lineage>
</organism>
<reference evidence="3" key="1">
    <citation type="submission" date="2016-10" db="EMBL/GenBank/DDBJ databases">
        <authorList>
            <person name="Varghese N."/>
            <person name="Submissions S."/>
        </authorList>
    </citation>
    <scope>NUCLEOTIDE SEQUENCE [LARGE SCALE GENOMIC DNA]</scope>
    <source>
        <strain evidence="3">DSM 9751</strain>
    </source>
</reference>
<feature type="transmembrane region" description="Helical" evidence="1">
    <location>
        <begin position="90"/>
        <end position="108"/>
    </location>
</feature>
<feature type="transmembrane region" description="Helical" evidence="1">
    <location>
        <begin position="129"/>
        <end position="149"/>
    </location>
</feature>
<evidence type="ECO:0000313" key="2">
    <source>
        <dbReference type="EMBL" id="SEC15014.1"/>
    </source>
</evidence>
<sequence>MRPNAELRLFALPACAGLVYAVTKGLIKGWNGTQLFSGFLFGSVIAMVLGIPLLLWMDRRWPQARTRYLWLGLILSLVATLLVRTSWMQLLLLPLAGGLVLGALYSLVIRGIDKLPVPLHGRARQGWRVLAVPLSGALTLGGVAVTLYPKGVESLPVFSLGALIGAWISMLVCWPMLWLVERFLATGWRYVIGGGLSGLLIWLLSGAPGLFAESLKGASGLDYWIPLFNRGVFPFLLLGLLAGMLLSLFNGLGPRRPVTTGE</sequence>
<evidence type="ECO:0000256" key="1">
    <source>
        <dbReference type="SAM" id="Phobius"/>
    </source>
</evidence>
<feature type="transmembrane region" description="Helical" evidence="1">
    <location>
        <begin position="155"/>
        <end position="178"/>
    </location>
</feature>
<feature type="transmembrane region" description="Helical" evidence="1">
    <location>
        <begin position="231"/>
        <end position="249"/>
    </location>
</feature>
<dbReference type="EMBL" id="FNTJ01000001">
    <property type="protein sequence ID" value="SEC15014.1"/>
    <property type="molecule type" value="Genomic_DNA"/>
</dbReference>
<keyword evidence="1" id="KW-0812">Transmembrane</keyword>
<feature type="transmembrane region" description="Helical" evidence="1">
    <location>
        <begin position="68"/>
        <end position="84"/>
    </location>
</feature>
<gene>
    <name evidence="2" type="ORF">SAMN05216178_3632</name>
</gene>
<dbReference type="Proteomes" id="UP000198982">
    <property type="component" value="Unassembled WGS sequence"/>
</dbReference>
<keyword evidence="3" id="KW-1185">Reference proteome</keyword>
<protein>
    <submittedName>
        <fullName evidence="2">Uncharacterized protein</fullName>
    </submittedName>
</protein>
<feature type="transmembrane region" description="Helical" evidence="1">
    <location>
        <begin position="37"/>
        <end position="56"/>
    </location>
</feature>
<keyword evidence="1" id="KW-1133">Transmembrane helix</keyword>
<feature type="transmembrane region" description="Helical" evidence="1">
    <location>
        <begin position="190"/>
        <end position="211"/>
    </location>
</feature>
<dbReference type="AlphaFoldDB" id="A0A1H4Q5W3"/>
<accession>A0A1H4Q5W3</accession>
<name>A0A1H4Q5W3_9PSED</name>
<proteinExistence type="predicted"/>
<dbReference type="RefSeq" id="WP_092315732.1">
    <property type="nucleotide sequence ID" value="NZ_FNTJ01000001.1"/>
</dbReference>
<keyword evidence="1" id="KW-0472">Membrane</keyword>
<evidence type="ECO:0000313" key="3">
    <source>
        <dbReference type="Proteomes" id="UP000198982"/>
    </source>
</evidence>